<dbReference type="InterPro" id="IPR023198">
    <property type="entry name" value="PGP-like_dom2"/>
</dbReference>
<evidence type="ECO:0000313" key="3">
    <source>
        <dbReference type="Proteomes" id="UP001305002"/>
    </source>
</evidence>
<dbReference type="GO" id="GO:0016787">
    <property type="term" value="F:hydrolase activity"/>
    <property type="evidence" value="ECO:0007669"/>
    <property type="project" value="UniProtKB-KW"/>
</dbReference>
<sequence length="291" mass="31282">MDRAASPQTLLLDFDGVLSLNASSLLLLALHEGINRHTELPIEATVTQFKAISTFPQRESLRVLFAGLGIEQHLNAEIDALRSLTAVRGTPLALGEGVEAFCAQQRARGVRLRVFSTMDRATARRSLLDGLFGPEDYVALDHASKADPDTYAALLAAEGEVDPGQWLLVDDSPLALRAAKIAGLRTVLMRGAVFSDDDVSAFGSFIDAQVTSFAELGAHLAAQDAPPAARPPAAGPRPPGSDHAPDPVCPRIDRFRCPSHLLIPSCHHPGPSLRRPPPIPRACWWPSLWPP</sequence>
<evidence type="ECO:0000256" key="1">
    <source>
        <dbReference type="SAM" id="MobiDB-lite"/>
    </source>
</evidence>
<dbReference type="InterPro" id="IPR036412">
    <property type="entry name" value="HAD-like_sf"/>
</dbReference>
<dbReference type="Proteomes" id="UP001305002">
    <property type="component" value="Chromosome"/>
</dbReference>
<dbReference type="Gene3D" id="1.10.150.240">
    <property type="entry name" value="Putative phosphatase, domain 2"/>
    <property type="match status" value="1"/>
</dbReference>
<name>A0ABZ0KQH9_STRC4</name>
<reference evidence="2 3" key="1">
    <citation type="journal article" date="2021" name="J. Microbiol. Biotechnol.">
        <title>An Efficient Markerless Deletion System Suitable for the Industrial Strains of Streptomyces.</title>
        <authorList>
            <person name="Dong J."/>
            <person name="Wei J."/>
            <person name="Li H."/>
            <person name="Zhao S."/>
            <person name="Guan W."/>
        </authorList>
    </citation>
    <scope>NUCLEOTIDE SEQUENCE [LARGE SCALE GENOMIC DNA]</scope>
    <source>
        <strain evidence="2 3">CICC 11043</strain>
    </source>
</reference>
<feature type="region of interest" description="Disordered" evidence="1">
    <location>
        <begin position="222"/>
        <end position="249"/>
    </location>
</feature>
<keyword evidence="3" id="KW-1185">Reference proteome</keyword>
<dbReference type="RefSeq" id="WP_317928043.1">
    <property type="nucleotide sequence ID" value="NZ_CP137524.1"/>
</dbReference>
<feature type="compositionally biased region" description="Pro residues" evidence="1">
    <location>
        <begin position="228"/>
        <end position="239"/>
    </location>
</feature>
<dbReference type="Pfam" id="PF00702">
    <property type="entry name" value="Hydrolase"/>
    <property type="match status" value="1"/>
</dbReference>
<keyword evidence="2" id="KW-0378">Hydrolase</keyword>
<accession>A0ABZ0KQH9</accession>
<organism evidence="2 3">
    <name type="scientific">Streptomyces coeruleorubidus</name>
    <dbReference type="NCBI Taxonomy" id="116188"/>
    <lineage>
        <taxon>Bacteria</taxon>
        <taxon>Bacillati</taxon>
        <taxon>Actinomycetota</taxon>
        <taxon>Actinomycetes</taxon>
        <taxon>Kitasatosporales</taxon>
        <taxon>Streptomycetaceae</taxon>
        <taxon>Streptomyces</taxon>
    </lineage>
</organism>
<evidence type="ECO:0000313" key="2">
    <source>
        <dbReference type="EMBL" id="WOT40114.1"/>
    </source>
</evidence>
<dbReference type="InterPro" id="IPR023214">
    <property type="entry name" value="HAD_sf"/>
</dbReference>
<proteinExistence type="predicted"/>
<dbReference type="EMBL" id="CP137524">
    <property type="protein sequence ID" value="WOT40114.1"/>
    <property type="molecule type" value="Genomic_DNA"/>
</dbReference>
<protein>
    <submittedName>
        <fullName evidence="2">HAD family hydrolase</fullName>
    </submittedName>
</protein>
<dbReference type="SUPFAM" id="SSF56784">
    <property type="entry name" value="HAD-like"/>
    <property type="match status" value="1"/>
</dbReference>
<reference evidence="2 3" key="2">
    <citation type="journal article" date="2024" name="Microb. Biotechnol.">
        <title>The involvement of multiple ABC transporters in daunorubicin efflux in Streptomyces coeruleorubidus.</title>
        <authorList>
            <person name="Dong J."/>
            <person name="Ning J."/>
            <person name="Tian Y."/>
            <person name="Li H."/>
            <person name="Chen H."/>
            <person name="Guan W."/>
        </authorList>
    </citation>
    <scope>NUCLEOTIDE SEQUENCE [LARGE SCALE GENOMIC DNA]</scope>
    <source>
        <strain evidence="2 3">CICC 11043</strain>
    </source>
</reference>
<gene>
    <name evidence="2" type="ORF">R5U08_41045</name>
</gene>
<dbReference type="Gene3D" id="3.40.50.1000">
    <property type="entry name" value="HAD superfamily/HAD-like"/>
    <property type="match status" value="1"/>
</dbReference>